<name>A0A1H8Q6W9_9BRAD</name>
<protein>
    <submittedName>
        <fullName evidence="3">Uncharacterized protein</fullName>
    </submittedName>
</protein>
<organism evidence="3 4">
    <name type="scientific">Rhodopseudomonas pseudopalustris</name>
    <dbReference type="NCBI Taxonomy" id="1513892"/>
    <lineage>
        <taxon>Bacteria</taxon>
        <taxon>Pseudomonadati</taxon>
        <taxon>Pseudomonadota</taxon>
        <taxon>Alphaproteobacteria</taxon>
        <taxon>Hyphomicrobiales</taxon>
        <taxon>Nitrobacteraceae</taxon>
        <taxon>Rhodopseudomonas</taxon>
    </lineage>
</organism>
<dbReference type="OrthoDB" id="8364552at2"/>
<keyword evidence="1" id="KW-0812">Transmembrane</keyword>
<gene>
    <name evidence="3" type="ORF">SAMN05444123_10378</name>
</gene>
<evidence type="ECO:0000313" key="4">
    <source>
        <dbReference type="Proteomes" id="UP000199615"/>
    </source>
</evidence>
<evidence type="ECO:0000256" key="1">
    <source>
        <dbReference type="SAM" id="Phobius"/>
    </source>
</evidence>
<keyword evidence="1" id="KW-0472">Membrane</keyword>
<dbReference type="EMBL" id="FODT01000003">
    <property type="protein sequence ID" value="SEO49796.1"/>
    <property type="molecule type" value="Genomic_DNA"/>
</dbReference>
<keyword evidence="2" id="KW-0732">Signal</keyword>
<evidence type="ECO:0000256" key="2">
    <source>
        <dbReference type="SAM" id="SignalP"/>
    </source>
</evidence>
<accession>A0A1H8Q6W9</accession>
<reference evidence="4" key="1">
    <citation type="submission" date="2016-10" db="EMBL/GenBank/DDBJ databases">
        <authorList>
            <person name="Varghese N."/>
            <person name="Submissions S."/>
        </authorList>
    </citation>
    <scope>NUCLEOTIDE SEQUENCE [LARGE SCALE GENOMIC DNA]</scope>
    <source>
        <strain evidence="4">DSM 123</strain>
    </source>
</reference>
<dbReference type="Proteomes" id="UP000199615">
    <property type="component" value="Unassembled WGS sequence"/>
</dbReference>
<evidence type="ECO:0000313" key="3">
    <source>
        <dbReference type="EMBL" id="SEO49796.1"/>
    </source>
</evidence>
<sequence length="386" mass="39924">MRLKLGIAKAGIALCAVALVLALPHARRSAALLAAQDDPAQLSELQIGSALQQDPGLIERHISDALDAKDADLASSLVELAATRNIKLPEDLIAKVREAIAAEQSAVNIATRFATGLVTGQADDVASLSGTVAGDLLVFGDIRDVVREGKNLATGADIDRVVLGLAAAGIAATAATYVTIGGAAPVRAGLTLVKDARKVGRLSEGLAKWTGRSAREVVDAPALQRAVAGSSISRPAEMLTAVKAAFRAEKAGGLMRLAKDVGRVGEKAGARGAFDTLKIAEGPKDVARAARLAESKGGQTRAFLKILGRGALLLTTGAWNFAWWIFGALMTLFGLVTSLKAGVERLTQAAIDRGKARRAKRLMAEAKRAQRAQVNPSAVASALSVS</sequence>
<keyword evidence="4" id="KW-1185">Reference proteome</keyword>
<dbReference type="AlphaFoldDB" id="A0A1H8Q6W9"/>
<feature type="signal peptide" evidence="2">
    <location>
        <begin position="1"/>
        <end position="30"/>
    </location>
</feature>
<proteinExistence type="predicted"/>
<feature type="transmembrane region" description="Helical" evidence="1">
    <location>
        <begin position="321"/>
        <end position="343"/>
    </location>
</feature>
<keyword evidence="1" id="KW-1133">Transmembrane helix</keyword>
<feature type="chain" id="PRO_5011508763" evidence="2">
    <location>
        <begin position="31"/>
        <end position="386"/>
    </location>
</feature>
<dbReference type="RefSeq" id="WP_092682584.1">
    <property type="nucleotide sequence ID" value="NZ_FODT01000003.1"/>
</dbReference>